<evidence type="ECO:0000256" key="13">
    <source>
        <dbReference type="ARBA" id="ARBA00038058"/>
    </source>
</evidence>
<keyword evidence="6 15" id="KW-0347">Helicase</keyword>
<evidence type="ECO:0000256" key="2">
    <source>
        <dbReference type="ARBA" id="ARBA00022723"/>
    </source>
</evidence>
<sequence>MNNIIKVSVRNLIEFVLRSGDIDNSFMSMGRALEGTLAHQKVQKSYGHEYQAEYSLKHSLKYHKFVIEVEGRADGIFIFPDKVVVDEIKSTTRNLDDIEEDYNHLHWAQAKCYAYIYSLENHLDKIDIQLTYFHIDTEEIKKFQRSFSFDDLKEFFLNIIEQYIKWASLTFDWAELRNNSIKSLNFPFTKYRKGQRELAVATYKTIKEGKKLFAQAPTGIGKTMSTLFPSIKSMGEGSISKIFYLTAKTITREVPINSMKIMIEGGLRSKVLIITAKDKICLNDEVKCNPKDCTYAKGHFNRVNDAIMDIFKNEDMMTRDIIISYANKHHVCPFEFSLDVSLWADTIICDYNYVFDPQVYLKRFFEGAGNDYVFLIDEAHNLVDRSREMFSASLNKSDFLDLKDVFKERYPNIYKGFNKVNSKFNWIIKDLKIEEEYYQIDEISDLYYPIKSLITSMEPWLIEEKDHEKYEKVIELYFSMITYMNIWELYDEHYVTSMENKDRDKIIKLYCVDSSYLLKQALFRGKSSIFFSATLTPLEYHMDLLGGNKDDYHIRLSSPFPRENLCLMIRDNISTRYKDRERTYIDVVKSIESLVLRKKGNYFVFFPSYIYMKSIYEVLVDRNPNLNLIIQEADMRETEREDFLNKFSKEDDLIAFAVMGGIFSEGIDLVGEKLIGAIIIGVGLPQICFERNIIKDYFNHHIEQGFEYAYIYPGMNKVLQAAGRVIRSEEDKGVILLIDDRFSNYRYRQLFPSEWGHYKRVSSRINIDSVLDEFWKN</sequence>
<dbReference type="SUPFAM" id="SSF52540">
    <property type="entry name" value="P-loop containing nucleoside triphosphate hydrolases"/>
    <property type="match status" value="2"/>
</dbReference>
<dbReference type="GO" id="GO:0016818">
    <property type="term" value="F:hydrolase activity, acting on acid anhydrides, in phosphorus-containing anhydrides"/>
    <property type="evidence" value="ECO:0007669"/>
    <property type="project" value="InterPro"/>
</dbReference>
<evidence type="ECO:0000256" key="3">
    <source>
        <dbReference type="ARBA" id="ARBA00022741"/>
    </source>
</evidence>
<evidence type="ECO:0000256" key="10">
    <source>
        <dbReference type="ARBA" id="ARBA00023125"/>
    </source>
</evidence>
<dbReference type="Proteomes" id="UP000601522">
    <property type="component" value="Unassembled WGS sequence"/>
</dbReference>
<evidence type="ECO:0000256" key="7">
    <source>
        <dbReference type="ARBA" id="ARBA00022840"/>
    </source>
</evidence>
<protein>
    <submittedName>
        <fullName evidence="15">ATP-dependent DNA helicase</fullName>
    </submittedName>
</protein>
<dbReference type="Pfam" id="PF13307">
    <property type="entry name" value="Helicase_C_2"/>
    <property type="match status" value="1"/>
</dbReference>
<organism evidence="15 16">
    <name type="scientific">Wansuia hejianensis</name>
    <dbReference type="NCBI Taxonomy" id="2763667"/>
    <lineage>
        <taxon>Bacteria</taxon>
        <taxon>Bacillati</taxon>
        <taxon>Bacillota</taxon>
        <taxon>Clostridia</taxon>
        <taxon>Lachnospirales</taxon>
        <taxon>Lachnospiraceae</taxon>
        <taxon>Wansuia</taxon>
    </lineage>
</organism>
<evidence type="ECO:0000313" key="16">
    <source>
        <dbReference type="Proteomes" id="UP000601522"/>
    </source>
</evidence>
<gene>
    <name evidence="15" type="ORF">H8689_08095</name>
</gene>
<evidence type="ECO:0000256" key="12">
    <source>
        <dbReference type="ARBA" id="ARBA00023235"/>
    </source>
</evidence>
<dbReference type="InterPro" id="IPR006555">
    <property type="entry name" value="ATP-dep_Helicase_C"/>
</dbReference>
<evidence type="ECO:0000256" key="11">
    <source>
        <dbReference type="ARBA" id="ARBA00023204"/>
    </source>
</evidence>
<keyword evidence="12" id="KW-0413">Isomerase</keyword>
<dbReference type="PANTHER" id="PTHR11472:SF34">
    <property type="entry name" value="REGULATOR OF TELOMERE ELONGATION HELICASE 1"/>
    <property type="match status" value="1"/>
</dbReference>
<dbReference type="EMBL" id="JACRTK010000003">
    <property type="protein sequence ID" value="MBC8591074.1"/>
    <property type="molecule type" value="Genomic_DNA"/>
</dbReference>
<dbReference type="InterPro" id="IPR027417">
    <property type="entry name" value="P-loop_NTPase"/>
</dbReference>
<dbReference type="PANTHER" id="PTHR11472">
    <property type="entry name" value="DNA REPAIR DEAD HELICASE RAD3/XP-D SUBFAMILY MEMBER"/>
    <property type="match status" value="1"/>
</dbReference>
<dbReference type="GO" id="GO:0005524">
    <property type="term" value="F:ATP binding"/>
    <property type="evidence" value="ECO:0007669"/>
    <property type="project" value="UniProtKB-KW"/>
</dbReference>
<dbReference type="Pfam" id="PF06733">
    <property type="entry name" value="DEAD_2"/>
    <property type="match status" value="1"/>
</dbReference>
<evidence type="ECO:0000256" key="1">
    <source>
        <dbReference type="ARBA" id="ARBA00022485"/>
    </source>
</evidence>
<name>A0A926IMC9_9FIRM</name>
<dbReference type="InterPro" id="IPR042493">
    <property type="entry name" value="XPD_DNA_FeS"/>
</dbReference>
<keyword evidence="2" id="KW-0479">Metal-binding</keyword>
<keyword evidence="8" id="KW-0408">Iron</keyword>
<dbReference type="AlphaFoldDB" id="A0A926IMC9"/>
<dbReference type="GO" id="GO:0043139">
    <property type="term" value="F:5'-3' DNA helicase activity"/>
    <property type="evidence" value="ECO:0007669"/>
    <property type="project" value="UniProtKB-EC"/>
</dbReference>
<evidence type="ECO:0000256" key="8">
    <source>
        <dbReference type="ARBA" id="ARBA00023004"/>
    </source>
</evidence>
<keyword evidence="3" id="KW-0547">Nucleotide-binding</keyword>
<keyword evidence="5" id="KW-0378">Hydrolase</keyword>
<comment type="caution">
    <text evidence="15">The sequence shown here is derived from an EMBL/GenBank/DDBJ whole genome shotgun (WGS) entry which is preliminary data.</text>
</comment>
<proteinExistence type="inferred from homology"/>
<feature type="domain" description="Helicase ATP-binding" evidence="14">
    <location>
        <begin position="181"/>
        <end position="443"/>
    </location>
</feature>
<dbReference type="InterPro" id="IPR006554">
    <property type="entry name" value="Helicase-like_DEXD_c2"/>
</dbReference>
<keyword evidence="10" id="KW-0238">DNA-binding</keyword>
<reference evidence="15 16" key="1">
    <citation type="submission" date="2020-08" db="EMBL/GenBank/DDBJ databases">
        <title>Genome public.</title>
        <authorList>
            <person name="Liu C."/>
            <person name="Sun Q."/>
        </authorList>
    </citation>
    <scope>NUCLEOTIDE SEQUENCE [LARGE SCALE GENOMIC DNA]</scope>
    <source>
        <strain evidence="15 16">NSJ-26</strain>
    </source>
</reference>
<dbReference type="SMART" id="SM00488">
    <property type="entry name" value="DEXDc2"/>
    <property type="match status" value="1"/>
</dbReference>
<comment type="similarity">
    <text evidence="13">Belongs to the helicase family. DinG subfamily.</text>
</comment>
<dbReference type="InterPro" id="IPR014013">
    <property type="entry name" value="Helic_SF1/SF2_ATP-bd_DinG/Rad3"/>
</dbReference>
<dbReference type="SMART" id="SM00491">
    <property type="entry name" value="HELICc2"/>
    <property type="match status" value="1"/>
</dbReference>
<dbReference type="RefSeq" id="WP_249323939.1">
    <property type="nucleotide sequence ID" value="NZ_JACRTK010000003.1"/>
</dbReference>
<keyword evidence="1" id="KW-0004">4Fe-4S</keyword>
<evidence type="ECO:0000259" key="14">
    <source>
        <dbReference type="PROSITE" id="PS51193"/>
    </source>
</evidence>
<dbReference type="Gene3D" id="3.40.50.300">
    <property type="entry name" value="P-loop containing nucleotide triphosphate hydrolases"/>
    <property type="match status" value="2"/>
</dbReference>
<dbReference type="Gene3D" id="1.10.275.40">
    <property type="match status" value="1"/>
</dbReference>
<keyword evidence="7" id="KW-0067">ATP-binding</keyword>
<evidence type="ECO:0000256" key="5">
    <source>
        <dbReference type="ARBA" id="ARBA00022801"/>
    </source>
</evidence>
<keyword evidence="9" id="KW-0411">Iron-sulfur</keyword>
<dbReference type="InterPro" id="IPR010614">
    <property type="entry name" value="RAD3-like_helicase_DEAD"/>
</dbReference>
<keyword evidence="16" id="KW-1185">Reference proteome</keyword>
<evidence type="ECO:0000256" key="4">
    <source>
        <dbReference type="ARBA" id="ARBA00022763"/>
    </source>
</evidence>
<dbReference type="GO" id="GO:0051539">
    <property type="term" value="F:4 iron, 4 sulfur cluster binding"/>
    <property type="evidence" value="ECO:0007669"/>
    <property type="project" value="UniProtKB-KW"/>
</dbReference>
<dbReference type="GO" id="GO:0003677">
    <property type="term" value="F:DNA binding"/>
    <property type="evidence" value="ECO:0007669"/>
    <property type="project" value="UniProtKB-KW"/>
</dbReference>
<evidence type="ECO:0000256" key="9">
    <source>
        <dbReference type="ARBA" id="ARBA00023014"/>
    </source>
</evidence>
<dbReference type="InterPro" id="IPR045028">
    <property type="entry name" value="DinG/Rad3-like"/>
</dbReference>
<keyword evidence="4" id="KW-0227">DNA damage</keyword>
<keyword evidence="11" id="KW-0234">DNA repair</keyword>
<dbReference type="PROSITE" id="PS51193">
    <property type="entry name" value="HELICASE_ATP_BIND_2"/>
    <property type="match status" value="1"/>
</dbReference>
<accession>A0A926IMC9</accession>
<dbReference type="GO" id="GO:0046872">
    <property type="term" value="F:metal ion binding"/>
    <property type="evidence" value="ECO:0007669"/>
    <property type="project" value="UniProtKB-KW"/>
</dbReference>
<dbReference type="GO" id="GO:0006281">
    <property type="term" value="P:DNA repair"/>
    <property type="evidence" value="ECO:0007669"/>
    <property type="project" value="UniProtKB-KW"/>
</dbReference>
<dbReference type="Gene3D" id="1.10.30.20">
    <property type="entry name" value="Bacterial XPD DNA helicase, FeS cluster domain"/>
    <property type="match status" value="1"/>
</dbReference>
<evidence type="ECO:0000256" key="6">
    <source>
        <dbReference type="ARBA" id="ARBA00022806"/>
    </source>
</evidence>
<evidence type="ECO:0000313" key="15">
    <source>
        <dbReference type="EMBL" id="MBC8591074.1"/>
    </source>
</evidence>